<dbReference type="SMART" id="SM00909">
    <property type="entry name" value="Germane"/>
    <property type="match status" value="1"/>
</dbReference>
<evidence type="ECO:0000256" key="1">
    <source>
        <dbReference type="SAM" id="SignalP"/>
    </source>
</evidence>
<dbReference type="PROSITE" id="PS51257">
    <property type="entry name" value="PROKAR_LIPOPROTEIN"/>
    <property type="match status" value="1"/>
</dbReference>
<feature type="signal peptide" evidence="1">
    <location>
        <begin position="1"/>
        <end position="22"/>
    </location>
</feature>
<protein>
    <recommendedName>
        <fullName evidence="2">GerMN domain-containing protein</fullName>
    </recommendedName>
</protein>
<comment type="caution">
    <text evidence="3">The sequence shown here is derived from an EMBL/GenBank/DDBJ whole genome shotgun (WGS) entry which is preliminary data.</text>
</comment>
<dbReference type="Pfam" id="PF10647">
    <property type="entry name" value="Gmad1"/>
    <property type="match status" value="1"/>
</dbReference>
<name>A0ABX1RTJ4_9PSEU</name>
<evidence type="ECO:0000313" key="3">
    <source>
        <dbReference type="EMBL" id="NMH82385.1"/>
    </source>
</evidence>
<dbReference type="InterPro" id="IPR018910">
    <property type="entry name" value="LpqB_C"/>
</dbReference>
<gene>
    <name evidence="3" type="ORF">HF577_35520</name>
</gene>
<organism evidence="3 4">
    <name type="scientific">Pseudonocardia xinjiangensis</name>
    <dbReference type="NCBI Taxonomy" id="75289"/>
    <lineage>
        <taxon>Bacteria</taxon>
        <taxon>Bacillati</taxon>
        <taxon>Actinomycetota</taxon>
        <taxon>Actinomycetes</taxon>
        <taxon>Pseudonocardiales</taxon>
        <taxon>Pseudonocardiaceae</taxon>
        <taxon>Pseudonocardia</taxon>
    </lineage>
</organism>
<proteinExistence type="predicted"/>
<dbReference type="RefSeq" id="WP_169400389.1">
    <property type="nucleotide sequence ID" value="NZ_JAAXKY010000229.1"/>
</dbReference>
<evidence type="ECO:0000259" key="2">
    <source>
        <dbReference type="SMART" id="SM00909"/>
    </source>
</evidence>
<keyword evidence="1" id="KW-0732">Signal</keyword>
<reference evidence="3 4" key="1">
    <citation type="submission" date="2020-04" db="EMBL/GenBank/DDBJ databases">
        <authorList>
            <person name="Klaysubun C."/>
            <person name="Duangmal K."/>
            <person name="Lipun K."/>
        </authorList>
    </citation>
    <scope>NUCLEOTIDE SEQUENCE [LARGE SCALE GENOMIC DNA]</scope>
    <source>
        <strain evidence="3 4">JCM 11839</strain>
    </source>
</reference>
<dbReference type="Proteomes" id="UP001296706">
    <property type="component" value="Unassembled WGS sequence"/>
</dbReference>
<dbReference type="InterPro" id="IPR059026">
    <property type="entry name" value="LpqB_N"/>
</dbReference>
<dbReference type="Pfam" id="PF10646">
    <property type="entry name" value="Germane"/>
    <property type="match status" value="1"/>
</dbReference>
<evidence type="ECO:0000313" key="4">
    <source>
        <dbReference type="Proteomes" id="UP001296706"/>
    </source>
</evidence>
<dbReference type="SUPFAM" id="SSF82171">
    <property type="entry name" value="DPP6 N-terminal domain-like"/>
    <property type="match status" value="1"/>
</dbReference>
<keyword evidence="4" id="KW-1185">Reference proteome</keyword>
<accession>A0ABX1RTJ4</accession>
<dbReference type="EMBL" id="JAAXKY010000229">
    <property type="protein sequence ID" value="NMH82385.1"/>
    <property type="molecule type" value="Genomic_DNA"/>
</dbReference>
<feature type="domain" description="GerMN" evidence="2">
    <location>
        <begin position="205"/>
        <end position="293"/>
    </location>
</feature>
<dbReference type="InterPro" id="IPR019606">
    <property type="entry name" value="GerMN"/>
</dbReference>
<dbReference type="Pfam" id="PF25976">
    <property type="entry name" value="LpqB_N"/>
    <property type="match status" value="1"/>
</dbReference>
<feature type="chain" id="PRO_5047033142" description="GerMN domain-containing protein" evidence="1">
    <location>
        <begin position="23"/>
        <end position="578"/>
    </location>
</feature>
<sequence length="578" mass="59830">MIRRRFLPTVALFLALTGVAGCASLPETSPVQVLRQVGDGEGNTPPPGPVEGSNPLDLVRDFVFASGSSAAEHGSARRFLAADAVEWDDAATVTVLDGQFDTVPAPGAQDASTGTTTIRIRGTAVGRLSSAGAFEPDQATFQEDITVVRRDGQWRISNVPAGVVVPLSIFRDNYKQVRTWFVDPVRRLAVADPRYVPSVPSKAQPARALELLLAGPSGALLGAAVSQFPPGAQLRSNAAVGPDGALIVDLTGVGDLDEPARQLMAAQVVLTLAEVNVARVRLLVDGEPLLPGRPELTREDVAALSAEVQPGADVPGLVVAGGRVRQLTGPEPSAPLPGPVGNGAYYVESAASTGDGRRLAAVARQGSRRILLVGSGAEGSVSPVALDATTMTRPTWTPTGGEVWTVLNGTVVARVLVDGTAPARTGQVNADQLSALGPIRDLRLSRDGMRVVAVVGGALYTGAVARSIDGEVAIRNINRLRPDDLGEVVAADWRSAESIVAVTRGTEMLVGQVSVDGLNVQQVLGNNLTPPLTAIAAASNRPMLVTDQTGVWSFAGGDQAAWKQVLGGAPDAVPLYPG</sequence>